<dbReference type="GO" id="GO:0004553">
    <property type="term" value="F:hydrolase activity, hydrolyzing O-glycosyl compounds"/>
    <property type="evidence" value="ECO:0007669"/>
    <property type="project" value="InterPro"/>
</dbReference>
<dbReference type="Pfam" id="PF00150">
    <property type="entry name" value="Cellulase"/>
    <property type="match status" value="1"/>
</dbReference>
<dbReference type="PANTHER" id="PTHR42754:SF1">
    <property type="entry name" value="LIPOPROTEIN"/>
    <property type="match status" value="1"/>
</dbReference>
<dbReference type="InterPro" id="IPR001547">
    <property type="entry name" value="Glyco_hydro_5"/>
</dbReference>
<organism evidence="6 7">
    <name type="scientific">Actinopolyspora mortivallis</name>
    <dbReference type="NCBI Taxonomy" id="33906"/>
    <lineage>
        <taxon>Bacteria</taxon>
        <taxon>Bacillati</taxon>
        <taxon>Actinomycetota</taxon>
        <taxon>Actinomycetes</taxon>
        <taxon>Actinopolysporales</taxon>
        <taxon>Actinopolysporaceae</taxon>
        <taxon>Actinopolyspora</taxon>
    </lineage>
</organism>
<comment type="similarity">
    <text evidence="3">Belongs to the glycosyl hydrolase 5 (cellulase A) family.</text>
</comment>
<feature type="domain" description="Glycoside hydrolase family 5" evidence="5">
    <location>
        <begin position="48"/>
        <end position="295"/>
    </location>
</feature>
<dbReference type="GO" id="GO:0000272">
    <property type="term" value="P:polysaccharide catabolic process"/>
    <property type="evidence" value="ECO:0007669"/>
    <property type="project" value="InterPro"/>
</dbReference>
<dbReference type="InterPro" id="IPR018087">
    <property type="entry name" value="Glyco_hydro_5_CS"/>
</dbReference>
<dbReference type="Proteomes" id="UP000239352">
    <property type="component" value="Unassembled WGS sequence"/>
</dbReference>
<gene>
    <name evidence="6" type="ORF">CEP50_09205</name>
</gene>
<comment type="caution">
    <text evidence="6">The sequence shown here is derived from an EMBL/GenBank/DDBJ whole genome shotgun (WGS) entry which is preliminary data.</text>
</comment>
<dbReference type="InterPro" id="IPR017853">
    <property type="entry name" value="GH"/>
</dbReference>
<dbReference type="PROSITE" id="PS00659">
    <property type="entry name" value="GLYCOSYL_HYDROL_F5"/>
    <property type="match status" value="1"/>
</dbReference>
<dbReference type="RefSeq" id="WP_106113518.1">
    <property type="nucleotide sequence ID" value="NZ_PVSR01000011.1"/>
</dbReference>
<dbReference type="InParanoid" id="A0A2T0GX02"/>
<dbReference type="STRING" id="1050202.GCA_000384035_01352"/>
<evidence type="ECO:0000313" key="6">
    <source>
        <dbReference type="EMBL" id="PRW63632.1"/>
    </source>
</evidence>
<dbReference type="AlphaFoldDB" id="A0A2T0GX02"/>
<evidence type="ECO:0000313" key="7">
    <source>
        <dbReference type="Proteomes" id="UP000239352"/>
    </source>
</evidence>
<name>A0A2T0GX02_ACTMO</name>
<feature type="chain" id="PRO_5039355135" evidence="4">
    <location>
        <begin position="27"/>
        <end position="336"/>
    </location>
</feature>
<keyword evidence="4" id="KW-0732">Signal</keyword>
<evidence type="ECO:0000256" key="2">
    <source>
        <dbReference type="ARBA" id="ARBA00023295"/>
    </source>
</evidence>
<evidence type="ECO:0000259" key="5">
    <source>
        <dbReference type="Pfam" id="PF00150"/>
    </source>
</evidence>
<reference evidence="6 7" key="1">
    <citation type="submission" date="2018-03" db="EMBL/GenBank/DDBJ databases">
        <title>Actinopolyspora mortivallis from Sahara, screening for active biomolecules.</title>
        <authorList>
            <person name="Selama O."/>
            <person name="Wellington E.M.H."/>
            <person name="Hacene H."/>
        </authorList>
    </citation>
    <scope>NUCLEOTIDE SEQUENCE [LARGE SCALE GENOMIC DNA]</scope>
    <source>
        <strain evidence="6 7">M5A</strain>
    </source>
</reference>
<dbReference type="Gene3D" id="3.20.20.80">
    <property type="entry name" value="Glycosidases"/>
    <property type="match status" value="1"/>
</dbReference>
<proteinExistence type="inferred from homology"/>
<feature type="signal peptide" evidence="4">
    <location>
        <begin position="1"/>
        <end position="26"/>
    </location>
</feature>
<protein>
    <submittedName>
        <fullName evidence="6">Beta-mannanase</fullName>
    </submittedName>
</protein>
<accession>A0A2T0GX02</accession>
<evidence type="ECO:0000256" key="4">
    <source>
        <dbReference type="SAM" id="SignalP"/>
    </source>
</evidence>
<dbReference type="EMBL" id="PVSR01000011">
    <property type="protein sequence ID" value="PRW63632.1"/>
    <property type="molecule type" value="Genomic_DNA"/>
</dbReference>
<dbReference type="PANTHER" id="PTHR42754">
    <property type="entry name" value="ENDOGLUCANASE"/>
    <property type="match status" value="1"/>
</dbReference>
<keyword evidence="7" id="KW-1185">Reference proteome</keyword>
<evidence type="ECO:0000256" key="3">
    <source>
        <dbReference type="RuleBase" id="RU361153"/>
    </source>
</evidence>
<keyword evidence="2 3" id="KW-0326">Glycosidase</keyword>
<dbReference type="SUPFAM" id="SSF51445">
    <property type="entry name" value="(Trans)glycosidases"/>
    <property type="match status" value="1"/>
</dbReference>
<evidence type="ECO:0000256" key="1">
    <source>
        <dbReference type="ARBA" id="ARBA00022801"/>
    </source>
</evidence>
<sequence>MKTRLRVLGTALAVLALSLATTLSQATADTPHHRPAPEGFHVRDGRLLDANDNDFVMRGVNHPHTWYPDQTQSLSDIKSLGANTVRVVLSSGHQWTRNDTADVAEVVADCKRNRLICVLEVHDTTGYGDQGGRAATLDQAVDYWLSVREALRGEEEYVVVNIGNEPFGNSTHSQWTSATSEAIQRMRSAGFEHTLMVDAPNWGQDWRYTMRDDAASVFADDPLRNTVFSVHMYGVFGTGDAVRDYLWHFVEEGLPIVVGEFGHKHSDGDVAESAILSAAESFGIGYLGWSWSGNSGGVEYLDMTEDFDPNRLTPWGQRLFNGENGIRETSREASVY</sequence>
<keyword evidence="1 3" id="KW-0378">Hydrolase</keyword>